<gene>
    <name evidence="1" type="ORF">OCBIM_22016257mg</name>
</gene>
<accession>A0A0L8HER3</accession>
<name>A0A0L8HER3_OCTBM</name>
<organism evidence="1">
    <name type="scientific">Octopus bimaculoides</name>
    <name type="common">California two-spotted octopus</name>
    <dbReference type="NCBI Taxonomy" id="37653"/>
    <lineage>
        <taxon>Eukaryota</taxon>
        <taxon>Metazoa</taxon>
        <taxon>Spiralia</taxon>
        <taxon>Lophotrochozoa</taxon>
        <taxon>Mollusca</taxon>
        <taxon>Cephalopoda</taxon>
        <taxon>Coleoidea</taxon>
        <taxon>Octopodiformes</taxon>
        <taxon>Octopoda</taxon>
        <taxon>Incirrata</taxon>
        <taxon>Octopodidae</taxon>
        <taxon>Octopus</taxon>
    </lineage>
</organism>
<proteinExistence type="predicted"/>
<dbReference type="EMBL" id="KQ418333">
    <property type="protein sequence ID" value="KOF87733.1"/>
    <property type="molecule type" value="Genomic_DNA"/>
</dbReference>
<sequence length="58" mass="6761">MYLSFSVEYLHQLLEQILLLSWTVSQLPNLQSCPLDYFVWELIAMLLPSLHYLCVASS</sequence>
<dbReference type="AlphaFoldDB" id="A0A0L8HER3"/>
<protein>
    <submittedName>
        <fullName evidence="1">Uncharacterized protein</fullName>
    </submittedName>
</protein>
<evidence type="ECO:0000313" key="1">
    <source>
        <dbReference type="EMBL" id="KOF87733.1"/>
    </source>
</evidence>
<reference evidence="1" key="1">
    <citation type="submission" date="2015-07" db="EMBL/GenBank/DDBJ databases">
        <title>MeaNS - Measles Nucleotide Surveillance Program.</title>
        <authorList>
            <person name="Tran T."/>
            <person name="Druce J."/>
        </authorList>
    </citation>
    <scope>NUCLEOTIDE SEQUENCE</scope>
    <source>
        <strain evidence="1">UCB-OBI-ISO-001</strain>
        <tissue evidence="1">Gonad</tissue>
    </source>
</reference>